<evidence type="ECO:0000256" key="1">
    <source>
        <dbReference type="PROSITE-ProRule" id="PRU00047"/>
    </source>
</evidence>
<reference evidence="4 5" key="1">
    <citation type="submission" date="2024-08" db="EMBL/GenBank/DDBJ databases">
        <authorList>
            <person name="Cucini C."/>
            <person name="Frati F."/>
        </authorList>
    </citation>
    <scope>NUCLEOTIDE SEQUENCE [LARGE SCALE GENOMIC DNA]</scope>
</reference>
<protein>
    <recommendedName>
        <fullName evidence="3">CCHC-type domain-containing protein</fullName>
    </recommendedName>
</protein>
<feature type="compositionally biased region" description="Polar residues" evidence="2">
    <location>
        <begin position="144"/>
        <end position="158"/>
    </location>
</feature>
<feature type="compositionally biased region" description="Basic residues" evidence="2">
    <location>
        <begin position="159"/>
        <end position="170"/>
    </location>
</feature>
<sequence>MHHPRKYGGYSSISEYYNKHSEGKYQDTNNNRYIYGYSILAELKQRTKCRNCDESGHWYKECPHPRCQRGGGRNCEEGDSNEEEDDERNASPNMAFAVNMDGRMNESSQHYIARKTDESTAASSRKKVGTWMRREKTEGRKITNEASQTETKPQPHSQTARKKIRRRSKHPASPIQCKQKQHATAFVDNSIHMKDGYTARMETQRLFPCNFHMGHEKKTYMVRYSRACSCKFKTWKDRADS</sequence>
<feature type="region of interest" description="Disordered" evidence="2">
    <location>
        <begin position="112"/>
        <end position="177"/>
    </location>
</feature>
<dbReference type="PROSITE" id="PS50158">
    <property type="entry name" value="ZF_CCHC"/>
    <property type="match status" value="1"/>
</dbReference>
<dbReference type="Proteomes" id="UP001642540">
    <property type="component" value="Unassembled WGS sequence"/>
</dbReference>
<evidence type="ECO:0000313" key="4">
    <source>
        <dbReference type="EMBL" id="CAL8088019.1"/>
    </source>
</evidence>
<keyword evidence="1" id="KW-0862">Zinc</keyword>
<evidence type="ECO:0000313" key="5">
    <source>
        <dbReference type="Proteomes" id="UP001642540"/>
    </source>
</evidence>
<keyword evidence="5" id="KW-1185">Reference proteome</keyword>
<dbReference type="InterPro" id="IPR036875">
    <property type="entry name" value="Znf_CCHC_sf"/>
</dbReference>
<feature type="domain" description="CCHC-type" evidence="3">
    <location>
        <begin position="48"/>
        <end position="63"/>
    </location>
</feature>
<accession>A0ABP1Q3J6</accession>
<evidence type="ECO:0000259" key="3">
    <source>
        <dbReference type="PROSITE" id="PS50158"/>
    </source>
</evidence>
<gene>
    <name evidence="4" type="ORF">ODALV1_LOCUS6921</name>
</gene>
<dbReference type="EMBL" id="CAXLJM020000022">
    <property type="protein sequence ID" value="CAL8088019.1"/>
    <property type="molecule type" value="Genomic_DNA"/>
</dbReference>
<dbReference type="SUPFAM" id="SSF57756">
    <property type="entry name" value="Retrovirus zinc finger-like domains"/>
    <property type="match status" value="1"/>
</dbReference>
<proteinExistence type="predicted"/>
<evidence type="ECO:0000256" key="2">
    <source>
        <dbReference type="SAM" id="MobiDB-lite"/>
    </source>
</evidence>
<feature type="region of interest" description="Disordered" evidence="2">
    <location>
        <begin position="67"/>
        <end position="92"/>
    </location>
</feature>
<feature type="compositionally biased region" description="Basic and acidic residues" evidence="2">
    <location>
        <begin position="132"/>
        <end position="143"/>
    </location>
</feature>
<name>A0ABP1Q3J6_9HEXA</name>
<organism evidence="4 5">
    <name type="scientific">Orchesella dallaii</name>
    <dbReference type="NCBI Taxonomy" id="48710"/>
    <lineage>
        <taxon>Eukaryota</taxon>
        <taxon>Metazoa</taxon>
        <taxon>Ecdysozoa</taxon>
        <taxon>Arthropoda</taxon>
        <taxon>Hexapoda</taxon>
        <taxon>Collembola</taxon>
        <taxon>Entomobryomorpha</taxon>
        <taxon>Entomobryoidea</taxon>
        <taxon>Orchesellidae</taxon>
        <taxon>Orchesellinae</taxon>
        <taxon>Orchesella</taxon>
    </lineage>
</organism>
<dbReference type="Pfam" id="PF00098">
    <property type="entry name" value="zf-CCHC"/>
    <property type="match status" value="1"/>
</dbReference>
<keyword evidence="1" id="KW-0863">Zinc-finger</keyword>
<feature type="compositionally biased region" description="Acidic residues" evidence="2">
    <location>
        <begin position="77"/>
        <end position="87"/>
    </location>
</feature>
<comment type="caution">
    <text evidence="4">The sequence shown here is derived from an EMBL/GenBank/DDBJ whole genome shotgun (WGS) entry which is preliminary data.</text>
</comment>
<dbReference type="InterPro" id="IPR001878">
    <property type="entry name" value="Znf_CCHC"/>
</dbReference>
<keyword evidence="1" id="KW-0479">Metal-binding</keyword>